<dbReference type="PRINTS" id="PR00176">
    <property type="entry name" value="NANEUSMPORT"/>
</dbReference>
<dbReference type="InterPro" id="IPR000175">
    <property type="entry name" value="Na/ntran_symport"/>
</dbReference>
<dbReference type="Pfam" id="PF00209">
    <property type="entry name" value="SNF"/>
    <property type="match status" value="2"/>
</dbReference>
<dbReference type="CDD" id="cd10336">
    <property type="entry name" value="SLC6sbd_Tyt1-Like"/>
    <property type="match status" value="1"/>
</dbReference>
<feature type="transmembrane region" description="Helical" evidence="7">
    <location>
        <begin position="206"/>
        <end position="230"/>
    </location>
</feature>
<feature type="transmembrane region" description="Helical" evidence="7">
    <location>
        <begin position="12"/>
        <end position="31"/>
    </location>
</feature>
<dbReference type="Proteomes" id="UP000295710">
    <property type="component" value="Unassembled WGS sequence"/>
</dbReference>
<keyword evidence="5 7" id="KW-0472">Membrane</keyword>
<dbReference type="AlphaFoldDB" id="A0A4R4FFX8"/>
<evidence type="ECO:0000256" key="4">
    <source>
        <dbReference type="ARBA" id="ARBA00022989"/>
    </source>
</evidence>
<feature type="transmembrane region" description="Helical" evidence="7">
    <location>
        <begin position="341"/>
        <end position="360"/>
    </location>
</feature>
<evidence type="ECO:0000256" key="2">
    <source>
        <dbReference type="ARBA" id="ARBA00022448"/>
    </source>
</evidence>
<keyword evidence="2 6" id="KW-0813">Transport</keyword>
<dbReference type="InterPro" id="IPR037272">
    <property type="entry name" value="SNS_sf"/>
</dbReference>
<feature type="transmembrane region" description="Helical" evidence="7">
    <location>
        <begin position="293"/>
        <end position="320"/>
    </location>
</feature>
<keyword evidence="9" id="KW-1185">Reference proteome</keyword>
<dbReference type="SUPFAM" id="SSF161070">
    <property type="entry name" value="SNF-like"/>
    <property type="match status" value="1"/>
</dbReference>
<dbReference type="EMBL" id="SMMX01000004">
    <property type="protein sequence ID" value="TDA22495.1"/>
    <property type="molecule type" value="Genomic_DNA"/>
</dbReference>
<evidence type="ECO:0000256" key="5">
    <source>
        <dbReference type="ARBA" id="ARBA00023136"/>
    </source>
</evidence>
<evidence type="ECO:0000313" key="8">
    <source>
        <dbReference type="EMBL" id="TDA22495.1"/>
    </source>
</evidence>
<comment type="subcellular location">
    <subcellularLocation>
        <location evidence="1">Membrane</location>
        <topology evidence="1">Multi-pass membrane protein</topology>
    </subcellularLocation>
</comment>
<dbReference type="RefSeq" id="WP_132276617.1">
    <property type="nucleotide sequence ID" value="NZ_JAOBST010000009.1"/>
</dbReference>
<dbReference type="PROSITE" id="PS00610">
    <property type="entry name" value="NA_NEUROTRAN_SYMP_1"/>
    <property type="match status" value="1"/>
</dbReference>
<feature type="transmembrane region" description="Helical" evidence="7">
    <location>
        <begin position="141"/>
        <end position="159"/>
    </location>
</feature>
<dbReference type="NCBIfam" id="NF037979">
    <property type="entry name" value="Na_transp"/>
    <property type="match status" value="1"/>
</dbReference>
<dbReference type="PANTHER" id="PTHR42948:SF1">
    <property type="entry name" value="TRANSPORTER"/>
    <property type="match status" value="1"/>
</dbReference>
<dbReference type="InterPro" id="IPR047218">
    <property type="entry name" value="YocR/YhdH-like"/>
</dbReference>
<evidence type="ECO:0000256" key="1">
    <source>
        <dbReference type="ARBA" id="ARBA00004141"/>
    </source>
</evidence>
<dbReference type="GO" id="GO:0016020">
    <property type="term" value="C:membrane"/>
    <property type="evidence" value="ECO:0007669"/>
    <property type="project" value="UniProtKB-SubCell"/>
</dbReference>
<comment type="caution">
    <text evidence="8">The sequence shown here is derived from an EMBL/GenBank/DDBJ whole genome shotgun (WGS) entry which is preliminary data.</text>
</comment>
<organism evidence="8 9">
    <name type="scientific">Extibacter muris</name>
    <dbReference type="NCBI Taxonomy" id="1796622"/>
    <lineage>
        <taxon>Bacteria</taxon>
        <taxon>Bacillati</taxon>
        <taxon>Bacillota</taxon>
        <taxon>Clostridia</taxon>
        <taxon>Lachnospirales</taxon>
        <taxon>Lachnospiraceae</taxon>
        <taxon>Extibacter</taxon>
    </lineage>
</organism>
<feature type="transmembrane region" description="Helical" evidence="7">
    <location>
        <begin position="251"/>
        <end position="273"/>
    </location>
</feature>
<feature type="transmembrane region" description="Helical" evidence="7">
    <location>
        <begin position="380"/>
        <end position="401"/>
    </location>
</feature>
<sequence>MQQKRSNFSSKLGFVLAASGSAVGLGNIWRFPYLAAKYGGGTFLLIYLILAVTFGFSLMIAEIAIGRKTGLSAIGAFKMLDKRFGFLGVLASVVPIIIFPYYSVIGGWVVKYFTVFISGGASASAADDYFSTFIGGTFKPLGWFFIFLAVTAVIVLCGVEKGIEKVSKIMMPILVVLTLIISVYGLTREGAMEGLVYYIKPHMSDVSAKTILAAMGQLFYSMSLAMGIMVTYGSYMKKDNHLESSVRQIELFDTGIAFLAGLMIIPAVFAFSGGDQSALSAGPGLMFITLPKVFASMKLGGAIGTIFFLLVFFAALTSAISLMETIVSIFRDKFNWSRKGACIFVAVLALIMGTPSSLGFGPLSFISWMGMSVLDIMDFFSNSVLMPIVAFFTCIFAGFFIKTKSISDEVRVTDGKFKAEKLFTVMIKWVAPIFLLLILLSSVGGALGIDFLQALSV</sequence>
<evidence type="ECO:0000313" key="9">
    <source>
        <dbReference type="Proteomes" id="UP000295710"/>
    </source>
</evidence>
<comment type="similarity">
    <text evidence="6">Belongs to the sodium:neurotransmitter symporter (SNF) (TC 2.A.22) family.</text>
</comment>
<accession>A0A4R4FFX8</accession>
<reference evidence="8 9" key="1">
    <citation type="journal article" date="2016" name="Nat. Microbiol.">
        <title>The Mouse Intestinal Bacterial Collection (miBC) provides host-specific insight into cultured diversity and functional potential of the gut microbiota.</title>
        <authorList>
            <person name="Lagkouvardos I."/>
            <person name="Pukall R."/>
            <person name="Abt B."/>
            <person name="Foesel B.U."/>
            <person name="Meier-Kolthoff J.P."/>
            <person name="Kumar N."/>
            <person name="Bresciani A."/>
            <person name="Martinez I."/>
            <person name="Just S."/>
            <person name="Ziegler C."/>
            <person name="Brugiroux S."/>
            <person name="Garzetti D."/>
            <person name="Wenning M."/>
            <person name="Bui T.P."/>
            <person name="Wang J."/>
            <person name="Hugenholtz F."/>
            <person name="Plugge C.M."/>
            <person name="Peterson D.A."/>
            <person name="Hornef M.W."/>
            <person name="Baines J.F."/>
            <person name="Smidt H."/>
            <person name="Walter J."/>
            <person name="Kristiansen K."/>
            <person name="Nielsen H.B."/>
            <person name="Haller D."/>
            <person name="Overmann J."/>
            <person name="Stecher B."/>
            <person name="Clavel T."/>
        </authorList>
    </citation>
    <scope>NUCLEOTIDE SEQUENCE [LARGE SCALE GENOMIC DNA]</scope>
    <source>
        <strain evidence="8 9">DSM 28560</strain>
    </source>
</reference>
<proteinExistence type="inferred from homology"/>
<gene>
    <name evidence="8" type="ORF">E1963_07025</name>
</gene>
<feature type="transmembrane region" description="Helical" evidence="7">
    <location>
        <begin position="86"/>
        <end position="110"/>
    </location>
</feature>
<feature type="transmembrane region" description="Helical" evidence="7">
    <location>
        <begin position="166"/>
        <end position="186"/>
    </location>
</feature>
<feature type="transmembrane region" description="Helical" evidence="7">
    <location>
        <begin position="43"/>
        <end position="65"/>
    </location>
</feature>
<dbReference type="PANTHER" id="PTHR42948">
    <property type="entry name" value="TRANSPORTER"/>
    <property type="match status" value="1"/>
</dbReference>
<evidence type="ECO:0000256" key="3">
    <source>
        <dbReference type="ARBA" id="ARBA00022692"/>
    </source>
</evidence>
<name>A0A4R4FFX8_9FIRM</name>
<evidence type="ECO:0000256" key="6">
    <source>
        <dbReference type="RuleBase" id="RU003732"/>
    </source>
</evidence>
<dbReference type="PROSITE" id="PS50267">
    <property type="entry name" value="NA_NEUROTRAN_SYMP_3"/>
    <property type="match status" value="1"/>
</dbReference>
<protein>
    <recommendedName>
        <fullName evidence="6">Transporter</fullName>
    </recommendedName>
</protein>
<keyword evidence="6" id="KW-0769">Symport</keyword>
<evidence type="ECO:0000256" key="7">
    <source>
        <dbReference type="SAM" id="Phobius"/>
    </source>
</evidence>
<keyword evidence="3 6" id="KW-0812">Transmembrane</keyword>
<keyword evidence="4 7" id="KW-1133">Transmembrane helix</keyword>
<feature type="transmembrane region" description="Helical" evidence="7">
    <location>
        <begin position="422"/>
        <end position="449"/>
    </location>
</feature>
<dbReference type="GO" id="GO:0015293">
    <property type="term" value="F:symporter activity"/>
    <property type="evidence" value="ECO:0007669"/>
    <property type="project" value="UniProtKB-KW"/>
</dbReference>